<proteinExistence type="inferred from homology"/>
<dbReference type="PANTHER" id="PTHR43639">
    <property type="entry name" value="OXIDOREDUCTASE, SHORT-CHAIN DEHYDROGENASE/REDUCTASE FAMILY (AFU_ORTHOLOGUE AFUA_5G02870)"/>
    <property type="match status" value="1"/>
</dbReference>
<evidence type="ECO:0000313" key="5">
    <source>
        <dbReference type="Proteomes" id="UP001596547"/>
    </source>
</evidence>
<reference evidence="4 5" key="1">
    <citation type="journal article" date="2019" name="Int. J. Syst. Evol. Microbiol.">
        <title>The Global Catalogue of Microorganisms (GCM) 10K type strain sequencing project: providing services to taxonomists for standard genome sequencing and annotation.</title>
        <authorList>
            <consortium name="The Broad Institute Genomics Platform"/>
            <consortium name="The Broad Institute Genome Sequencing Center for Infectious Disease"/>
            <person name="Wu L."/>
            <person name="Ma J."/>
        </authorList>
    </citation>
    <scope>NUCLEOTIDE SEQUENCE [LARGE SCALE GENOMIC DNA]</scope>
    <source>
        <strain evidence="4 5">PSR21</strain>
    </source>
</reference>
<organism evidence="4 5">
    <name type="scientific">Halomarina halobia</name>
    <dbReference type="NCBI Taxonomy" id="3033386"/>
    <lineage>
        <taxon>Archaea</taxon>
        <taxon>Methanobacteriati</taxon>
        <taxon>Methanobacteriota</taxon>
        <taxon>Stenosarchaea group</taxon>
        <taxon>Halobacteria</taxon>
        <taxon>Halobacteriales</taxon>
        <taxon>Natronomonadaceae</taxon>
        <taxon>Halomarina</taxon>
    </lineage>
</organism>
<comment type="caution">
    <text evidence="4">The sequence shown here is derived from an EMBL/GenBank/DDBJ whole genome shotgun (WGS) entry which is preliminary data.</text>
</comment>
<keyword evidence="5" id="KW-1185">Reference proteome</keyword>
<dbReference type="PRINTS" id="PR00081">
    <property type="entry name" value="GDHRDH"/>
</dbReference>
<dbReference type="EC" id="1.1.1.-" evidence="4"/>
<dbReference type="EMBL" id="JBHTBF010000003">
    <property type="protein sequence ID" value="MFC7318676.1"/>
    <property type="molecule type" value="Genomic_DNA"/>
</dbReference>
<dbReference type="AlphaFoldDB" id="A0ABD6ADS0"/>
<feature type="domain" description="Ketoreductase" evidence="3">
    <location>
        <begin position="4"/>
        <end position="218"/>
    </location>
</feature>
<evidence type="ECO:0000256" key="1">
    <source>
        <dbReference type="ARBA" id="ARBA00006484"/>
    </source>
</evidence>
<accession>A0ABD6ADS0</accession>
<dbReference type="InterPro" id="IPR036291">
    <property type="entry name" value="NAD(P)-bd_dom_sf"/>
</dbReference>
<evidence type="ECO:0000313" key="4">
    <source>
        <dbReference type="EMBL" id="MFC7318676.1"/>
    </source>
</evidence>
<dbReference type="InterPro" id="IPR057326">
    <property type="entry name" value="KR_dom"/>
</dbReference>
<dbReference type="Gene3D" id="3.40.50.720">
    <property type="entry name" value="NAD(P)-binding Rossmann-like Domain"/>
    <property type="match status" value="1"/>
</dbReference>
<dbReference type="PRINTS" id="PR00080">
    <property type="entry name" value="SDRFAMILY"/>
</dbReference>
<protein>
    <submittedName>
        <fullName evidence="4">SDR family NAD(P)-dependent oxidoreductase</fullName>
        <ecNumber evidence="4">1.1.1.-</ecNumber>
    </submittedName>
</protein>
<sequence>MPAAVITGGARGIGRAIAIQYARDGYDVAINYRRSADAAVAAAAEVRETTDSAAAALQADVSDPAAASALIEATVERFGDVAHVVNNAGVNEHRYPEELSPEGFDRVMDTNVNSAFAVSKAALPHLRQHPDREGSIVNLSSRLAFDGADYECHYAASKAAIVALTKSLARAFAPAVRVNAVAPGYVVTDMTDANNSEADKERRREAIPVGRLGRPEDVATAAAYLRDARYVTGETAHVNGGQLMR</sequence>
<dbReference type="GO" id="GO:0016491">
    <property type="term" value="F:oxidoreductase activity"/>
    <property type="evidence" value="ECO:0007669"/>
    <property type="project" value="UniProtKB-KW"/>
</dbReference>
<name>A0ABD6ADS0_9EURY</name>
<comment type="similarity">
    <text evidence="1">Belongs to the short-chain dehydrogenases/reductases (SDR) family.</text>
</comment>
<evidence type="ECO:0000256" key="2">
    <source>
        <dbReference type="ARBA" id="ARBA00023002"/>
    </source>
</evidence>
<gene>
    <name evidence="4" type="ORF">ACFQPE_18025</name>
</gene>
<dbReference type="PROSITE" id="PS00061">
    <property type="entry name" value="ADH_SHORT"/>
    <property type="match status" value="1"/>
</dbReference>
<dbReference type="RefSeq" id="WP_276306486.1">
    <property type="nucleotide sequence ID" value="NZ_CP119993.1"/>
</dbReference>
<dbReference type="PANTHER" id="PTHR43639:SF1">
    <property type="entry name" value="SHORT-CHAIN DEHYDROGENASE_REDUCTASE FAMILY PROTEIN"/>
    <property type="match status" value="1"/>
</dbReference>
<dbReference type="GeneID" id="79317135"/>
<dbReference type="Pfam" id="PF13561">
    <property type="entry name" value="adh_short_C2"/>
    <property type="match status" value="1"/>
</dbReference>
<dbReference type="Proteomes" id="UP001596547">
    <property type="component" value="Unassembled WGS sequence"/>
</dbReference>
<evidence type="ECO:0000259" key="3">
    <source>
        <dbReference type="SMART" id="SM00822"/>
    </source>
</evidence>
<keyword evidence="2 4" id="KW-0560">Oxidoreductase</keyword>
<dbReference type="InterPro" id="IPR002347">
    <property type="entry name" value="SDR_fam"/>
</dbReference>
<dbReference type="CDD" id="cd05233">
    <property type="entry name" value="SDR_c"/>
    <property type="match status" value="1"/>
</dbReference>
<dbReference type="FunFam" id="3.40.50.720:FF:000084">
    <property type="entry name" value="Short-chain dehydrogenase reductase"/>
    <property type="match status" value="1"/>
</dbReference>
<dbReference type="InterPro" id="IPR020904">
    <property type="entry name" value="Sc_DH/Rdtase_CS"/>
</dbReference>
<dbReference type="SMART" id="SM00822">
    <property type="entry name" value="PKS_KR"/>
    <property type="match status" value="1"/>
</dbReference>
<dbReference type="SUPFAM" id="SSF51735">
    <property type="entry name" value="NAD(P)-binding Rossmann-fold domains"/>
    <property type="match status" value="1"/>
</dbReference>